<reference evidence="1 2" key="1">
    <citation type="submission" date="2016-01" db="EMBL/GenBank/DDBJ databases">
        <title>Genome sequence of Clostridium neopropionicum X4, DSM-3847.</title>
        <authorList>
            <person name="Poehlein A."/>
            <person name="Beck M.H."/>
            <person name="Bengelsdorf F.R."/>
            <person name="Daniel R."/>
            <person name="Duerre P."/>
        </authorList>
    </citation>
    <scope>NUCLEOTIDE SEQUENCE [LARGE SCALE GENOMIC DNA]</scope>
    <source>
        <strain evidence="1 2">DSM-3847</strain>
    </source>
</reference>
<keyword evidence="2" id="KW-1185">Reference proteome</keyword>
<dbReference type="AlphaFoldDB" id="A0A136WE20"/>
<dbReference type="RefSeq" id="WP_066087682.1">
    <property type="nucleotide sequence ID" value="NZ_LRVM01000005.1"/>
</dbReference>
<gene>
    <name evidence="1" type="ORF">CLNEO_17840</name>
</gene>
<dbReference type="Proteomes" id="UP000070539">
    <property type="component" value="Unassembled WGS sequence"/>
</dbReference>
<dbReference type="EMBL" id="LRVM01000005">
    <property type="protein sequence ID" value="KXL52762.1"/>
    <property type="molecule type" value="Genomic_DNA"/>
</dbReference>
<dbReference type="OrthoDB" id="2055408at2"/>
<organism evidence="1 2">
    <name type="scientific">Anaerotignum neopropionicum</name>
    <dbReference type="NCBI Taxonomy" id="36847"/>
    <lineage>
        <taxon>Bacteria</taxon>
        <taxon>Bacillati</taxon>
        <taxon>Bacillota</taxon>
        <taxon>Clostridia</taxon>
        <taxon>Lachnospirales</taxon>
        <taxon>Anaerotignaceae</taxon>
        <taxon>Anaerotignum</taxon>
    </lineage>
</organism>
<proteinExistence type="predicted"/>
<name>A0A136WE20_9FIRM</name>
<protein>
    <submittedName>
        <fullName evidence="1">Uncharacterized protein</fullName>
    </submittedName>
</protein>
<sequence length="86" mass="9844">MKLINKNIDMISWTSKDGAVTPVRFRMDENGEAITVKVDRIIQTEKNKFGGSPTLCFLCSSIIDDIEKIYELTCNCDSQKWLLKKI</sequence>
<evidence type="ECO:0000313" key="1">
    <source>
        <dbReference type="EMBL" id="KXL52762.1"/>
    </source>
</evidence>
<comment type="caution">
    <text evidence="1">The sequence shown here is derived from an EMBL/GenBank/DDBJ whole genome shotgun (WGS) entry which is preliminary data.</text>
</comment>
<evidence type="ECO:0000313" key="2">
    <source>
        <dbReference type="Proteomes" id="UP000070539"/>
    </source>
</evidence>
<accession>A0A136WE20</accession>